<keyword evidence="7" id="KW-0456">Lyase</keyword>
<dbReference type="EMBL" id="SRRO01000001">
    <property type="protein sequence ID" value="TGN64826.1"/>
    <property type="molecule type" value="Genomic_DNA"/>
</dbReference>
<keyword evidence="4 8" id="KW-0378">Hydrolase</keyword>
<comment type="similarity">
    <text evidence="1 8">Belongs to the SOS response-associated peptidase family.</text>
</comment>
<dbReference type="RefSeq" id="WP_135839334.1">
    <property type="nucleotide sequence ID" value="NZ_SRRO01000001.1"/>
</dbReference>
<keyword evidence="2 8" id="KW-0645">Protease</keyword>
<dbReference type="Proteomes" id="UP000297496">
    <property type="component" value="Unassembled WGS sequence"/>
</dbReference>
<dbReference type="GO" id="GO:0016829">
    <property type="term" value="F:lyase activity"/>
    <property type="evidence" value="ECO:0007669"/>
    <property type="project" value="UniProtKB-KW"/>
</dbReference>
<keyword evidence="5" id="KW-0190">Covalent protein-DNA linkage</keyword>
<evidence type="ECO:0000256" key="4">
    <source>
        <dbReference type="ARBA" id="ARBA00022801"/>
    </source>
</evidence>
<accession>A0A4Z1CB89</accession>
<dbReference type="AlphaFoldDB" id="A0A4Z1CB89"/>
<name>A0A4Z1CB89_9ACTN</name>
<dbReference type="GO" id="GO:0106300">
    <property type="term" value="P:protein-DNA covalent cross-linking repair"/>
    <property type="evidence" value="ECO:0007669"/>
    <property type="project" value="InterPro"/>
</dbReference>
<dbReference type="OrthoDB" id="9782620at2"/>
<dbReference type="PANTHER" id="PTHR13604">
    <property type="entry name" value="DC12-RELATED"/>
    <property type="match status" value="1"/>
</dbReference>
<proteinExistence type="inferred from homology"/>
<keyword evidence="6" id="KW-0238">DNA-binding</keyword>
<gene>
    <name evidence="9" type="ORF">EXE59_13305</name>
</gene>
<sequence length="256" mass="28816">MCGRYASSRSSEDLVEEFEVVESRIAAPLAADYNVAPTKEVYAVVERPPSRESDEPPQRQLRVLTWGLVPSWAKDPSIGNRMINARMETVAEKPAYRKAFATRRALLPADGYFEWYPTSRTNAKGKPVKQPFFIRPKDGGVLAMAGLYEIWRDPSKAEDDPDRFRWTCTVLTTQAEDSLGHIHDRMPLMVERERWHAWLDPTTPGDTSLLVPAAPGRLEAYAVPMLVSNVRNNGPELVEPLPLEPLPLEPHEEGTP</sequence>
<keyword evidence="3" id="KW-0227">DNA damage</keyword>
<dbReference type="GO" id="GO:0008233">
    <property type="term" value="F:peptidase activity"/>
    <property type="evidence" value="ECO:0007669"/>
    <property type="project" value="UniProtKB-KW"/>
</dbReference>
<dbReference type="SUPFAM" id="SSF143081">
    <property type="entry name" value="BB1717-like"/>
    <property type="match status" value="1"/>
</dbReference>
<dbReference type="GO" id="GO:0003697">
    <property type="term" value="F:single-stranded DNA binding"/>
    <property type="evidence" value="ECO:0007669"/>
    <property type="project" value="InterPro"/>
</dbReference>
<evidence type="ECO:0000256" key="7">
    <source>
        <dbReference type="ARBA" id="ARBA00023239"/>
    </source>
</evidence>
<evidence type="ECO:0000256" key="8">
    <source>
        <dbReference type="RuleBase" id="RU364100"/>
    </source>
</evidence>
<organism evidence="9 10">
    <name type="scientific">Nocardioides eburneiflavus</name>
    <dbReference type="NCBI Taxonomy" id="2518372"/>
    <lineage>
        <taxon>Bacteria</taxon>
        <taxon>Bacillati</taxon>
        <taxon>Actinomycetota</taxon>
        <taxon>Actinomycetes</taxon>
        <taxon>Propionibacteriales</taxon>
        <taxon>Nocardioidaceae</taxon>
        <taxon>Nocardioides</taxon>
    </lineage>
</organism>
<evidence type="ECO:0000256" key="5">
    <source>
        <dbReference type="ARBA" id="ARBA00023124"/>
    </source>
</evidence>
<comment type="caution">
    <text evidence="9">The sequence shown here is derived from an EMBL/GenBank/DDBJ whole genome shotgun (WGS) entry which is preliminary data.</text>
</comment>
<protein>
    <recommendedName>
        <fullName evidence="8">Abasic site processing protein</fullName>
        <ecNumber evidence="8">3.4.-.-</ecNumber>
    </recommendedName>
</protein>
<dbReference type="EC" id="3.4.-.-" evidence="8"/>
<reference evidence="9 10" key="1">
    <citation type="submission" date="2019-04" db="EMBL/GenBank/DDBJ databases">
        <title>Three New Species of Nocardioides, Nocardioides euryhalodurans sp. nov., Nocardioides seonyuensis sp. nov. and Nocardioides eburneoflavus sp. nov. Isolated from Soil.</title>
        <authorList>
            <person name="Roh S.G."/>
            <person name="Lee C."/>
            <person name="Kim M.-K."/>
            <person name="Kim S.B."/>
        </authorList>
    </citation>
    <scope>NUCLEOTIDE SEQUENCE [LARGE SCALE GENOMIC DNA]</scope>
    <source>
        <strain evidence="9 10">MMS17-SY213</strain>
    </source>
</reference>
<evidence type="ECO:0000256" key="6">
    <source>
        <dbReference type="ARBA" id="ARBA00023125"/>
    </source>
</evidence>
<dbReference type="PANTHER" id="PTHR13604:SF0">
    <property type="entry name" value="ABASIC SITE PROCESSING PROTEIN HMCES"/>
    <property type="match status" value="1"/>
</dbReference>
<dbReference type="Gene3D" id="3.90.1680.10">
    <property type="entry name" value="SOS response associated peptidase-like"/>
    <property type="match status" value="1"/>
</dbReference>
<dbReference type="GO" id="GO:0006508">
    <property type="term" value="P:proteolysis"/>
    <property type="evidence" value="ECO:0007669"/>
    <property type="project" value="UniProtKB-KW"/>
</dbReference>
<evidence type="ECO:0000313" key="9">
    <source>
        <dbReference type="EMBL" id="TGN64826.1"/>
    </source>
</evidence>
<dbReference type="InterPro" id="IPR036590">
    <property type="entry name" value="SRAP-like"/>
</dbReference>
<evidence type="ECO:0000256" key="3">
    <source>
        <dbReference type="ARBA" id="ARBA00022763"/>
    </source>
</evidence>
<dbReference type="Pfam" id="PF02586">
    <property type="entry name" value="SRAP"/>
    <property type="match status" value="1"/>
</dbReference>
<keyword evidence="10" id="KW-1185">Reference proteome</keyword>
<evidence type="ECO:0000256" key="2">
    <source>
        <dbReference type="ARBA" id="ARBA00022670"/>
    </source>
</evidence>
<evidence type="ECO:0000256" key="1">
    <source>
        <dbReference type="ARBA" id="ARBA00008136"/>
    </source>
</evidence>
<dbReference type="InterPro" id="IPR003738">
    <property type="entry name" value="SRAP"/>
</dbReference>
<evidence type="ECO:0000313" key="10">
    <source>
        <dbReference type="Proteomes" id="UP000297496"/>
    </source>
</evidence>